<dbReference type="InterPro" id="IPR018044">
    <property type="entry name" value="Peptidase_S11"/>
</dbReference>
<evidence type="ECO:0000256" key="14">
    <source>
        <dbReference type="PIRSR" id="PIRSR618044-2"/>
    </source>
</evidence>
<evidence type="ECO:0000256" key="10">
    <source>
        <dbReference type="ARBA" id="ARBA00022984"/>
    </source>
</evidence>
<dbReference type="EC" id="3.4.16.4" evidence="4"/>
<comment type="function">
    <text evidence="1">Removes C-terminal D-alanyl residues from sugar-peptide cell wall precursors.</text>
</comment>
<evidence type="ECO:0000256" key="16">
    <source>
        <dbReference type="SAM" id="SignalP"/>
    </source>
</evidence>
<dbReference type="Gene3D" id="2.60.410.10">
    <property type="entry name" value="D-Ala-D-Ala carboxypeptidase, C-terminal domain"/>
    <property type="match status" value="1"/>
</dbReference>
<dbReference type="EMBL" id="VWXL01000106">
    <property type="protein sequence ID" value="MVB12889.1"/>
    <property type="molecule type" value="Genomic_DNA"/>
</dbReference>
<feature type="active site" evidence="13">
    <location>
        <position position="115"/>
    </location>
</feature>
<dbReference type="PROSITE" id="PS51257">
    <property type="entry name" value="PROKAR_LIPOPROTEIN"/>
    <property type="match status" value="1"/>
</dbReference>
<evidence type="ECO:0000256" key="7">
    <source>
        <dbReference type="ARBA" id="ARBA00022729"/>
    </source>
</evidence>
<keyword evidence="19" id="KW-1185">Reference proteome</keyword>
<evidence type="ECO:0000256" key="12">
    <source>
        <dbReference type="ARBA" id="ARBA00034000"/>
    </source>
</evidence>
<dbReference type="Pfam" id="PF00768">
    <property type="entry name" value="Peptidase_S11"/>
    <property type="match status" value="1"/>
</dbReference>
<dbReference type="AlphaFoldDB" id="A0A6N8I4K0"/>
<evidence type="ECO:0000259" key="17">
    <source>
        <dbReference type="SMART" id="SM00936"/>
    </source>
</evidence>
<keyword evidence="7 16" id="KW-0732">Signal</keyword>
<dbReference type="PANTHER" id="PTHR21581:SF33">
    <property type="entry name" value="D-ALANYL-D-ALANINE CARBOXYPEPTIDASE DACB"/>
    <property type="match status" value="1"/>
</dbReference>
<dbReference type="Pfam" id="PF07943">
    <property type="entry name" value="PBP5_C"/>
    <property type="match status" value="1"/>
</dbReference>
<dbReference type="UniPathway" id="UPA00219"/>
<evidence type="ECO:0000313" key="19">
    <source>
        <dbReference type="Proteomes" id="UP000469440"/>
    </source>
</evidence>
<evidence type="ECO:0000256" key="8">
    <source>
        <dbReference type="ARBA" id="ARBA00022801"/>
    </source>
</evidence>
<evidence type="ECO:0000256" key="9">
    <source>
        <dbReference type="ARBA" id="ARBA00022960"/>
    </source>
</evidence>
<comment type="similarity">
    <text evidence="3 15">Belongs to the peptidase S11 family.</text>
</comment>
<dbReference type="SUPFAM" id="SSF56601">
    <property type="entry name" value="beta-lactamase/transpeptidase-like"/>
    <property type="match status" value="1"/>
</dbReference>
<dbReference type="GO" id="GO:0071555">
    <property type="term" value="P:cell wall organization"/>
    <property type="evidence" value="ECO:0007669"/>
    <property type="project" value="UniProtKB-KW"/>
</dbReference>
<reference evidence="18 19" key="1">
    <citation type="submission" date="2019-09" db="EMBL/GenBank/DDBJ databases">
        <title>Genome sequence of Clostridium sp. EA1.</title>
        <authorList>
            <person name="Poehlein A."/>
            <person name="Bengelsdorf F.R."/>
            <person name="Daniel R."/>
        </authorList>
    </citation>
    <scope>NUCLEOTIDE SEQUENCE [LARGE SCALE GENOMIC DNA]</scope>
    <source>
        <strain evidence="18 19">EA1</strain>
    </source>
</reference>
<keyword evidence="9" id="KW-0133">Cell shape</keyword>
<dbReference type="InterPro" id="IPR012907">
    <property type="entry name" value="Peptidase_S11_C"/>
</dbReference>
<feature type="domain" description="Peptidase S11 D-Ala-D-Ala carboxypeptidase A C-terminal" evidence="17">
    <location>
        <begin position="266"/>
        <end position="358"/>
    </location>
</feature>
<proteinExistence type="inferred from homology"/>
<comment type="catalytic activity">
    <reaction evidence="12">
        <text>Preferential cleavage: (Ac)2-L-Lys-D-Ala-|-D-Ala. Also transpeptidation of peptidyl-alanyl moieties that are N-acyl substituents of D-alanine.</text>
        <dbReference type="EC" id="3.4.16.4"/>
    </reaction>
</comment>
<evidence type="ECO:0000256" key="4">
    <source>
        <dbReference type="ARBA" id="ARBA00012448"/>
    </source>
</evidence>
<dbReference type="PRINTS" id="PR00725">
    <property type="entry name" value="DADACBPTASE1"/>
</dbReference>
<dbReference type="InterPro" id="IPR001967">
    <property type="entry name" value="Peptidase_S11_N"/>
</dbReference>
<dbReference type="InterPro" id="IPR015956">
    <property type="entry name" value="Peniciliin-bd_prot_C_sf"/>
</dbReference>
<evidence type="ECO:0000256" key="1">
    <source>
        <dbReference type="ARBA" id="ARBA00003217"/>
    </source>
</evidence>
<dbReference type="GO" id="GO:0009252">
    <property type="term" value="P:peptidoglycan biosynthetic process"/>
    <property type="evidence" value="ECO:0007669"/>
    <property type="project" value="UniProtKB-UniPathway"/>
</dbReference>
<keyword evidence="8 18" id="KW-0378">Hydrolase</keyword>
<comment type="pathway">
    <text evidence="2">Cell wall biogenesis; peptidoglycan biosynthesis.</text>
</comment>
<evidence type="ECO:0000256" key="5">
    <source>
        <dbReference type="ARBA" id="ARBA00022645"/>
    </source>
</evidence>
<gene>
    <name evidence="18" type="primary">dacB</name>
    <name evidence="18" type="ORF">CAFE_36360</name>
</gene>
<dbReference type="OrthoDB" id="9791132at2"/>
<feature type="active site" description="Proton acceptor" evidence="13">
    <location>
        <position position="62"/>
    </location>
</feature>
<keyword evidence="11" id="KW-0961">Cell wall biogenesis/degradation</keyword>
<organism evidence="18 19">
    <name type="scientific">Caproicibacter fermentans</name>
    <dbReference type="NCBI Taxonomy" id="2576756"/>
    <lineage>
        <taxon>Bacteria</taxon>
        <taxon>Bacillati</taxon>
        <taxon>Bacillota</taxon>
        <taxon>Clostridia</taxon>
        <taxon>Eubacteriales</taxon>
        <taxon>Acutalibacteraceae</taxon>
        <taxon>Caproicibacter</taxon>
    </lineage>
</organism>
<dbReference type="GO" id="GO:0006508">
    <property type="term" value="P:proteolysis"/>
    <property type="evidence" value="ECO:0007669"/>
    <property type="project" value="UniProtKB-KW"/>
</dbReference>
<evidence type="ECO:0000256" key="3">
    <source>
        <dbReference type="ARBA" id="ARBA00007164"/>
    </source>
</evidence>
<evidence type="ECO:0000256" key="15">
    <source>
        <dbReference type="RuleBase" id="RU004016"/>
    </source>
</evidence>
<feature type="binding site" evidence="14">
    <location>
        <position position="222"/>
    </location>
    <ligand>
        <name>substrate</name>
    </ligand>
</feature>
<dbReference type="GO" id="GO:0009002">
    <property type="term" value="F:serine-type D-Ala-D-Ala carboxypeptidase activity"/>
    <property type="evidence" value="ECO:0007669"/>
    <property type="project" value="UniProtKB-EC"/>
</dbReference>
<keyword evidence="10" id="KW-0573">Peptidoglycan synthesis</keyword>
<dbReference type="InterPro" id="IPR012338">
    <property type="entry name" value="Beta-lactam/transpept-like"/>
</dbReference>
<comment type="caution">
    <text evidence="18">The sequence shown here is derived from an EMBL/GenBank/DDBJ whole genome shotgun (WGS) entry which is preliminary data.</text>
</comment>
<feature type="chain" id="PRO_5038743789" description="serine-type D-Ala-D-Ala carboxypeptidase" evidence="16">
    <location>
        <begin position="25"/>
        <end position="379"/>
    </location>
</feature>
<evidence type="ECO:0000256" key="11">
    <source>
        <dbReference type="ARBA" id="ARBA00023316"/>
    </source>
</evidence>
<dbReference type="SMART" id="SM00936">
    <property type="entry name" value="PBP5_C"/>
    <property type="match status" value="1"/>
</dbReference>
<keyword evidence="6" id="KW-0645">Protease</keyword>
<keyword evidence="5 18" id="KW-0121">Carboxypeptidase</keyword>
<dbReference type="SUPFAM" id="SSF69189">
    <property type="entry name" value="Penicillin-binding protein associated domain"/>
    <property type="match status" value="1"/>
</dbReference>
<dbReference type="Gene3D" id="3.40.710.10">
    <property type="entry name" value="DD-peptidase/beta-lactamase superfamily"/>
    <property type="match status" value="1"/>
</dbReference>
<dbReference type="PANTHER" id="PTHR21581">
    <property type="entry name" value="D-ALANYL-D-ALANINE CARBOXYPEPTIDASE"/>
    <property type="match status" value="1"/>
</dbReference>
<feature type="active site" description="Acyl-ester intermediate" evidence="13">
    <location>
        <position position="59"/>
    </location>
</feature>
<protein>
    <recommendedName>
        <fullName evidence="4">serine-type D-Ala-D-Ala carboxypeptidase</fullName>
        <ecNumber evidence="4">3.4.16.4</ecNumber>
    </recommendedName>
</protein>
<evidence type="ECO:0000256" key="13">
    <source>
        <dbReference type="PIRSR" id="PIRSR618044-1"/>
    </source>
</evidence>
<evidence type="ECO:0000256" key="6">
    <source>
        <dbReference type="ARBA" id="ARBA00022670"/>
    </source>
</evidence>
<dbReference type="InterPro" id="IPR037167">
    <property type="entry name" value="Peptidase_S11_C_sf"/>
</dbReference>
<dbReference type="Proteomes" id="UP000469440">
    <property type="component" value="Unassembled WGS sequence"/>
</dbReference>
<accession>A0A6N8I4K0</accession>
<evidence type="ECO:0000256" key="2">
    <source>
        <dbReference type="ARBA" id="ARBA00004752"/>
    </source>
</evidence>
<evidence type="ECO:0000313" key="18">
    <source>
        <dbReference type="EMBL" id="MVB12889.1"/>
    </source>
</evidence>
<name>A0A6N8I4K0_9FIRM</name>
<sequence>MLKKAISIFLAALTAASFSCPAGAEASPSVSAKSAVVISAADGRVLYEKNSREKLPIASTTKIMTALLTLEAASRNDRTVLITPEMIRVEGSSMGLKAGDKLTLTALAEGMLSVSGNDAANSAAIAVGGSTERFAALMNQKAAQLGLSETHYVTPSGLDNAEHYSSAGDLAKLTAAALKNPEFARIVSQKKIQVRFSDPDRTVTYTNHNKLLSMYDGCNGVKTGFTKKSGRCLVSAAQRVGVQLVAVTLSDPNDWEDHEKLLDYGFSRLTCFQADDSEFRLNLPVVGGTAGSVSVLGTAGAAALLPSDEVQNLRRTVELPRFLYAPVKRGQVLGLVRYQNETGTVATTKLLAGGNVSRQAVKKNIFEKLWDRIRVLFSV</sequence>
<feature type="signal peptide" evidence="16">
    <location>
        <begin position="1"/>
        <end position="24"/>
    </location>
</feature>
<dbReference type="GO" id="GO:0008360">
    <property type="term" value="P:regulation of cell shape"/>
    <property type="evidence" value="ECO:0007669"/>
    <property type="project" value="UniProtKB-KW"/>
</dbReference>